<evidence type="ECO:0000313" key="2">
    <source>
        <dbReference type="EMBL" id="CAG5111500.1"/>
    </source>
</evidence>
<keyword evidence="3" id="KW-1185">Reference proteome</keyword>
<dbReference type="Proteomes" id="UP001158576">
    <property type="component" value="Chromosome 2"/>
</dbReference>
<keyword evidence="1" id="KW-0175">Coiled coil</keyword>
<reference evidence="2 3" key="1">
    <citation type="submission" date="2021-04" db="EMBL/GenBank/DDBJ databases">
        <authorList>
            <person name="Bliznina A."/>
        </authorList>
    </citation>
    <scope>NUCLEOTIDE SEQUENCE [LARGE SCALE GENOMIC DNA]</scope>
</reference>
<protein>
    <submittedName>
        <fullName evidence="2">Oidioi.mRNA.OKI2018_I69.chr2.g5803.t1.cds</fullName>
    </submittedName>
</protein>
<evidence type="ECO:0000313" key="3">
    <source>
        <dbReference type="Proteomes" id="UP001158576"/>
    </source>
</evidence>
<accession>A0ABN7T0X7</accession>
<proteinExistence type="predicted"/>
<organism evidence="2 3">
    <name type="scientific">Oikopleura dioica</name>
    <name type="common">Tunicate</name>
    <dbReference type="NCBI Taxonomy" id="34765"/>
    <lineage>
        <taxon>Eukaryota</taxon>
        <taxon>Metazoa</taxon>
        <taxon>Chordata</taxon>
        <taxon>Tunicata</taxon>
        <taxon>Appendicularia</taxon>
        <taxon>Copelata</taxon>
        <taxon>Oikopleuridae</taxon>
        <taxon>Oikopleura</taxon>
    </lineage>
</organism>
<dbReference type="EMBL" id="OU015567">
    <property type="protein sequence ID" value="CAG5111500.1"/>
    <property type="molecule type" value="Genomic_DNA"/>
</dbReference>
<gene>
    <name evidence="2" type="ORF">OKIOD_LOCUS14568</name>
</gene>
<sequence length="170" mass="20145">MERFVRHLFQTIPIASLTQRIVRDRYKAEFSVDQGFTANQAETLRSIVVDFAKAEMDKGFKLSIIKSRLKDKIHDHERGIEEDTEELARIEERKAKLEERNARRKKELATMQILQRFQAVIDRTLDDAPDFSEQIESLRELSLKNAKEVFKMFQEDVDRISDDFSYLQLY</sequence>
<evidence type="ECO:0000256" key="1">
    <source>
        <dbReference type="SAM" id="Coils"/>
    </source>
</evidence>
<name>A0ABN7T0X7_OIKDI</name>
<feature type="coiled-coil region" evidence="1">
    <location>
        <begin position="66"/>
        <end position="114"/>
    </location>
</feature>